<dbReference type="PANTHER" id="PTHR40068">
    <property type="entry name" value="TRANSCRIPTION REPRESSOR NIAR-RELATED"/>
    <property type="match status" value="1"/>
</dbReference>
<proteinExistence type="predicted"/>
<dbReference type="InterPro" id="IPR026043">
    <property type="entry name" value="NadR"/>
</dbReference>
<dbReference type="InterPro" id="IPR004173">
    <property type="entry name" value="3H_domain"/>
</dbReference>
<dbReference type="InterPro" id="IPR035922">
    <property type="entry name" value="3H_dom_sf"/>
</dbReference>
<dbReference type="Gene3D" id="1.10.10.10">
    <property type="entry name" value="Winged helix-like DNA-binding domain superfamily/Winged helix DNA-binding domain"/>
    <property type="match status" value="1"/>
</dbReference>
<evidence type="ECO:0000259" key="2">
    <source>
        <dbReference type="Pfam" id="PF08279"/>
    </source>
</evidence>
<dbReference type="RefSeq" id="WP_055259899.1">
    <property type="nucleotide sequence ID" value="NZ_CABIXL010000006.1"/>
</dbReference>
<comment type="caution">
    <text evidence="3">The sequence shown here is derived from an EMBL/GenBank/DDBJ whole genome shotgun (WGS) entry which is preliminary data.</text>
</comment>
<feature type="domain" description="Helix-turn-helix type 11" evidence="2">
    <location>
        <begin position="6"/>
        <end position="59"/>
    </location>
</feature>
<dbReference type="Pfam" id="PF08279">
    <property type="entry name" value="HTH_11"/>
    <property type="match status" value="1"/>
</dbReference>
<protein>
    <submittedName>
        <fullName evidence="3">Predicted small molecule binding protein (Contains 3H domain)</fullName>
    </submittedName>
</protein>
<dbReference type="Proteomes" id="UP000095488">
    <property type="component" value="Unassembled WGS sequence"/>
</dbReference>
<organism evidence="3 4">
    <name type="scientific">Sarcina ventriculi</name>
    <name type="common">Clostridium ventriculi</name>
    <dbReference type="NCBI Taxonomy" id="1267"/>
    <lineage>
        <taxon>Bacteria</taxon>
        <taxon>Bacillati</taxon>
        <taxon>Bacillota</taxon>
        <taxon>Clostridia</taxon>
        <taxon>Eubacteriales</taxon>
        <taxon>Clostridiaceae</taxon>
        <taxon>Sarcina</taxon>
    </lineage>
</organism>
<gene>
    <name evidence="3" type="primary">nadR</name>
    <name evidence="3" type="ORF">ERS852473_01936</name>
</gene>
<keyword evidence="4" id="KW-1185">Reference proteome</keyword>
<dbReference type="SUPFAM" id="SSF46785">
    <property type="entry name" value="Winged helix' DNA-binding domain"/>
    <property type="match status" value="1"/>
</dbReference>
<dbReference type="Gene3D" id="3.30.1340.20">
    <property type="entry name" value="3H domain"/>
    <property type="match status" value="1"/>
</dbReference>
<dbReference type="Pfam" id="PF02829">
    <property type="entry name" value="3H"/>
    <property type="match status" value="1"/>
</dbReference>
<dbReference type="PIRSF" id="PIRSF037847">
    <property type="entry name" value="NiaR"/>
    <property type="match status" value="1"/>
</dbReference>
<dbReference type="SUPFAM" id="SSF75500">
    <property type="entry name" value="Putative transcriptional regulator TM1602, C-terminal domain"/>
    <property type="match status" value="1"/>
</dbReference>
<dbReference type="PANTHER" id="PTHR40068:SF1">
    <property type="entry name" value="TRANSCRIPTION REPRESSOR NIAR-RELATED"/>
    <property type="match status" value="1"/>
</dbReference>
<feature type="domain" description="3H" evidence="1">
    <location>
        <begin position="74"/>
        <end position="170"/>
    </location>
</feature>
<sequence>MNANERRKKILLMIKESKKPLSGSYIAKELNVSRQLIVGDVALLRASGSNIISTARGYIINNNKENDKFLLKTIACKHTKEDMQDELNIIIDEGATVINVIIEHPVYGQLTGDLHLSSRRHILDFIEKLKSKDSPMLSKLTQGIHLHTIKCENEEIYNNILNSLRKKGYLL</sequence>
<reference evidence="3 4" key="1">
    <citation type="submission" date="2015-09" db="EMBL/GenBank/DDBJ databases">
        <authorList>
            <consortium name="Pathogen Informatics"/>
        </authorList>
    </citation>
    <scope>NUCLEOTIDE SEQUENCE [LARGE SCALE GENOMIC DNA]</scope>
    <source>
        <strain evidence="3 4">2789STDY5834858</strain>
    </source>
</reference>
<accession>A0ABM9URT2</accession>
<evidence type="ECO:0000313" key="3">
    <source>
        <dbReference type="EMBL" id="CUO11112.1"/>
    </source>
</evidence>
<dbReference type="InterPro" id="IPR036390">
    <property type="entry name" value="WH_DNA-bd_sf"/>
</dbReference>
<name>A0ABM9URT2_SARVE</name>
<evidence type="ECO:0000259" key="1">
    <source>
        <dbReference type="Pfam" id="PF02829"/>
    </source>
</evidence>
<dbReference type="EMBL" id="CYZR01000006">
    <property type="protein sequence ID" value="CUO11112.1"/>
    <property type="molecule type" value="Genomic_DNA"/>
</dbReference>
<evidence type="ECO:0000313" key="4">
    <source>
        <dbReference type="Proteomes" id="UP000095488"/>
    </source>
</evidence>
<dbReference type="InterPro" id="IPR013196">
    <property type="entry name" value="HTH_11"/>
</dbReference>
<dbReference type="InterPro" id="IPR036388">
    <property type="entry name" value="WH-like_DNA-bd_sf"/>
</dbReference>